<evidence type="ECO:0000256" key="1">
    <source>
        <dbReference type="SAM" id="MobiDB-lite"/>
    </source>
</evidence>
<evidence type="ECO:0000259" key="2">
    <source>
        <dbReference type="PROSITE" id="PS50994"/>
    </source>
</evidence>
<dbReference type="InterPro" id="IPR001584">
    <property type="entry name" value="Integrase_cat-core"/>
</dbReference>
<accession>A0ABP0N428</accession>
<evidence type="ECO:0000313" key="3">
    <source>
        <dbReference type="EMBL" id="CAK9057084.1"/>
    </source>
</evidence>
<comment type="caution">
    <text evidence="3">The sequence shown here is derived from an EMBL/GenBank/DDBJ whole genome shotgun (WGS) entry which is preliminary data.</text>
</comment>
<dbReference type="InterPro" id="IPR012337">
    <property type="entry name" value="RNaseH-like_sf"/>
</dbReference>
<organism evidence="3 4">
    <name type="scientific">Durusdinium trenchii</name>
    <dbReference type="NCBI Taxonomy" id="1381693"/>
    <lineage>
        <taxon>Eukaryota</taxon>
        <taxon>Sar</taxon>
        <taxon>Alveolata</taxon>
        <taxon>Dinophyceae</taxon>
        <taxon>Suessiales</taxon>
        <taxon>Symbiodiniaceae</taxon>
        <taxon>Durusdinium</taxon>
    </lineage>
</organism>
<feature type="region of interest" description="Disordered" evidence="1">
    <location>
        <begin position="1181"/>
        <end position="1218"/>
    </location>
</feature>
<feature type="compositionally biased region" description="Basic and acidic residues" evidence="1">
    <location>
        <begin position="730"/>
        <end position="739"/>
    </location>
</feature>
<feature type="region of interest" description="Disordered" evidence="1">
    <location>
        <begin position="764"/>
        <end position="817"/>
    </location>
</feature>
<dbReference type="EMBL" id="CAXAMN010021112">
    <property type="protein sequence ID" value="CAK9057084.1"/>
    <property type="molecule type" value="Genomic_DNA"/>
</dbReference>
<sequence length="2002" mass="225746">MADEEYLIRDPVTGNWMAKKGLIPKDSAEVQVRLDFTRRGHHEDRWDELKTAGYSRKDRQKLQRAMKEMDIHFGKVSELYSPPRISPEAAKRGLETGTCFDLQTGWDLSREEDRRRMWKTLREEKPDVIIVCPPCTAFSRMQALNKGRRDEKKALQVLHTGREHLRLAAAVIRWQLKQGRSIVFEHPSTATSSKEDELQELLVRQDLHQIDSHMCAFGMNVTGNGLNLKPTRWLTDMEEVAQRLNRRCDGSHEHEALEGGNKTRLAQVYPPELCRQLAKGIQEHLTKKCPQKQYILEVFAEEESEAEEIEDDDNSGEAEEEYEVSEEEKKMILKVHRAVGHPQRPEFIRFLRAARVKGEIIRWAAKEFKCDVCEAKAHPKAARPTTLPRSFQPGRVLGLDLFYIAAPGGGRLTTPVLNMVDWGTNYQMCELLSSKGPEEIWDTFMSTWARTFGQPEVIVCDAGREFMGHFIQRATAEGIVVHQIAAKAPWQAGKTERHGGHFKELLDKARSETVVQDERDLRRLIMEVEQAKNRYSNRSGFAPIQRQIGQWPRLPTAILSDEGVDPMLINGMMVDDIEKLHEMRRVAHKAFCEYNARQSWKKALRARPRIWTDYKPGEYVFVYRVPRQRKRKHSAPIEEHSNKATWVGPGVVIMPDGANLWISMLGEVWKVAREQCRPATDDEKTGIEAVMSECQELIEEFKRAPHRSGYKDYTDDPWPDDEEGQSPDEEPGRRVRIQPDPDELSYVPTVADEEIEPIQEAQVRRRSIAEPEQEEAPATPLWNPYPDGVPETPPLPDRAGITAPAGPEDANHSRETLDRSISQAWRLDGHPDQSSGPILRLRQRYQAAAPYLTEKEWYFIGDEEATDAEEEQRQVEEERKDRARNLDRRHHHKDYWEVNLKEGTMTRHHLRRRKAPFDPRVSGDAPFPIECLGPVRKTTLCQKKISDTKEDDWVKKELRPTAYWWTGSTTFTVKNHKELEAWAAERKGQDDVDLAQEDEQGREEWAQSDLSEWTKGLAELTWTMLLMKELQDGRLNIRDWRQQLKTEELMVISSEATEEYLKESLAVVGGSNVALRKVVMSGMFSIKPTDDAMQLRESAKKVSTLLPALERKVLASLEEAAAKRSLPGCAVMKLKGWVWTRCIWRDELDVREAQLEKIATEQRRIAVALERIQAALAEHSAQHQEAKGRHGEAESVLREAVEREPEAGEKGQQALARRRSVNRGAWQGHLQRALQVVKHADAQCAARVLNACSRSPVQDLANEVADAYQDRAKRLLGQSNVRQLATAANAMARMLIRDEDYILRLSRELRMKFQKCNTFQASLIANSYARLMVVERTLFGQLLPAFAVANGQHFRVKDLALVMHAYAKAQLRSTAVFDALRHRCREQTEHMDCQALSVIAAAHAKLLISDEPLFQALAWRLRSCARTCTFQAVSNLANAYAKFGFERPPMAPEGSTPMFASSSGPRGPRPPRSTVGVTEAVFDLVMEELPRLVNDSNAQSIVLLSHAAARAGQHRRWGPQLAERLAPLAQREMGSCDGAQLGMMAVAFAELWPLEDSSKGFWLALLEAAAAAPLGASDAANCGVAFAAVQLPAEQLARLELCRFSEDSAAGGLSPQCACALTLAHAYGGLWAPQFLQALENQVPELLWQATDSVASRWALSFVLAGQRALPLELRSAVRQQVLRQAKASEKEELDDASLIAACQGAAALLMPEVTVIESDQPGMQQIAWWEILRPPPCAPRLAAACVRDEDAEELRAAAQRLGEALRRRRARLGSLLLRLAAPRTTRAGAPLSPARFAGLSSLLLPSVKQTATEAPARTLEARKRLRRWLKRSFLRPQEMGHDLVVVLLVPEEVHVVFILDDQTTFMYPGEPCAAGERLHPDAELHGWLLAKEGYVVLRVRCELLAELLQEDPGDAAGEAHPLVVKASKPAFLSWLEDFARQWLAASPAIPTEEGGPKKVRTQDVWDVSVAGSIVEPQSFTNSSNRPSTQDGWTGHFEVGRL</sequence>
<feature type="domain" description="Integrase catalytic" evidence="2">
    <location>
        <begin position="389"/>
        <end position="551"/>
    </location>
</feature>
<dbReference type="PROSITE" id="PS50994">
    <property type="entry name" value="INTEGRASE"/>
    <property type="match status" value="1"/>
</dbReference>
<feature type="region of interest" description="Disordered" evidence="1">
    <location>
        <begin position="1452"/>
        <end position="1473"/>
    </location>
</feature>
<dbReference type="Gene3D" id="3.30.420.10">
    <property type="entry name" value="Ribonuclease H-like superfamily/Ribonuclease H"/>
    <property type="match status" value="1"/>
</dbReference>
<dbReference type="Proteomes" id="UP001642484">
    <property type="component" value="Unassembled WGS sequence"/>
</dbReference>
<dbReference type="SUPFAM" id="SSF53098">
    <property type="entry name" value="Ribonuclease H-like"/>
    <property type="match status" value="1"/>
</dbReference>
<dbReference type="InterPro" id="IPR036397">
    <property type="entry name" value="RNaseH_sf"/>
</dbReference>
<feature type="region of interest" description="Disordered" evidence="1">
    <location>
        <begin position="705"/>
        <end position="744"/>
    </location>
</feature>
<feature type="compositionally biased region" description="Basic and acidic residues" evidence="1">
    <location>
        <begin position="871"/>
        <end position="883"/>
    </location>
</feature>
<dbReference type="Pfam" id="PF26188">
    <property type="entry name" value="RESC6"/>
    <property type="match status" value="1"/>
</dbReference>
<keyword evidence="4" id="KW-1185">Reference proteome</keyword>
<dbReference type="InterPro" id="IPR058917">
    <property type="entry name" value="RESC6_dom"/>
</dbReference>
<gene>
    <name evidence="3" type="ORF">CCMP2556_LOCUS28202</name>
</gene>
<feature type="compositionally biased region" description="Basic and acidic residues" evidence="1">
    <location>
        <begin position="1181"/>
        <end position="1209"/>
    </location>
</feature>
<dbReference type="PANTHER" id="PTHR37984:SF5">
    <property type="entry name" value="PROTEIN NYNRIN-LIKE"/>
    <property type="match status" value="1"/>
</dbReference>
<proteinExistence type="predicted"/>
<evidence type="ECO:0000313" key="4">
    <source>
        <dbReference type="Proteomes" id="UP001642484"/>
    </source>
</evidence>
<feature type="region of interest" description="Disordered" evidence="1">
    <location>
        <begin position="864"/>
        <end position="883"/>
    </location>
</feature>
<dbReference type="PANTHER" id="PTHR37984">
    <property type="entry name" value="PROTEIN CBG26694"/>
    <property type="match status" value="1"/>
</dbReference>
<feature type="compositionally biased region" description="Basic and acidic residues" evidence="1">
    <location>
        <begin position="705"/>
        <end position="714"/>
    </location>
</feature>
<name>A0ABP0N428_9DINO</name>
<protein>
    <recommendedName>
        <fullName evidence="2">Integrase catalytic domain-containing protein</fullName>
    </recommendedName>
</protein>
<reference evidence="3 4" key="1">
    <citation type="submission" date="2024-02" db="EMBL/GenBank/DDBJ databases">
        <authorList>
            <person name="Chen Y."/>
            <person name="Shah S."/>
            <person name="Dougan E. K."/>
            <person name="Thang M."/>
            <person name="Chan C."/>
        </authorList>
    </citation>
    <scope>NUCLEOTIDE SEQUENCE [LARGE SCALE GENOMIC DNA]</scope>
</reference>
<dbReference type="InterPro" id="IPR050951">
    <property type="entry name" value="Retrovirus_Pol_polyprotein"/>
</dbReference>
<feature type="compositionally biased region" description="Acidic residues" evidence="1">
    <location>
        <begin position="715"/>
        <end position="729"/>
    </location>
</feature>